<dbReference type="InterPro" id="IPR002498">
    <property type="entry name" value="PInositol-4-P-4/5-kinase_core"/>
</dbReference>
<name>A0A4P9ZLE8_9FUNG</name>
<evidence type="ECO:0000259" key="2">
    <source>
        <dbReference type="PROSITE" id="PS51455"/>
    </source>
</evidence>
<proteinExistence type="predicted"/>
<keyword evidence="1" id="KW-0067">ATP-binding</keyword>
<dbReference type="PROSITE" id="PS51455">
    <property type="entry name" value="PIPK"/>
    <property type="match status" value="1"/>
</dbReference>
<organism evidence="3 4">
    <name type="scientific">Dimargaris cristalligena</name>
    <dbReference type="NCBI Taxonomy" id="215637"/>
    <lineage>
        <taxon>Eukaryota</taxon>
        <taxon>Fungi</taxon>
        <taxon>Fungi incertae sedis</taxon>
        <taxon>Zoopagomycota</taxon>
        <taxon>Kickxellomycotina</taxon>
        <taxon>Dimargaritomycetes</taxon>
        <taxon>Dimargaritales</taxon>
        <taxon>Dimargaritaceae</taxon>
        <taxon>Dimargaris</taxon>
    </lineage>
</organism>
<dbReference type="GO" id="GO:0005886">
    <property type="term" value="C:plasma membrane"/>
    <property type="evidence" value="ECO:0007669"/>
    <property type="project" value="TreeGrafter"/>
</dbReference>
<gene>
    <name evidence="3" type="ORF">BJ085DRAFT_27831</name>
</gene>
<keyword evidence="1" id="KW-0418">Kinase</keyword>
<dbReference type="GO" id="GO:0016308">
    <property type="term" value="F:1-phosphatidylinositol-4-phosphate 5-kinase activity"/>
    <property type="evidence" value="ECO:0007669"/>
    <property type="project" value="TreeGrafter"/>
</dbReference>
<protein>
    <recommendedName>
        <fullName evidence="2">PIPK domain-containing protein</fullName>
    </recommendedName>
</protein>
<feature type="domain" description="PIPK" evidence="2">
    <location>
        <begin position="1"/>
        <end position="154"/>
    </location>
</feature>
<dbReference type="EMBL" id="ML003345">
    <property type="protein sequence ID" value="RKP34136.1"/>
    <property type="molecule type" value="Genomic_DNA"/>
</dbReference>
<dbReference type="Proteomes" id="UP000268162">
    <property type="component" value="Unassembled WGS sequence"/>
</dbReference>
<dbReference type="SUPFAM" id="SSF56104">
    <property type="entry name" value="SAICAR synthase-like"/>
    <property type="match status" value="1"/>
</dbReference>
<dbReference type="PANTHER" id="PTHR23086:SF8">
    <property type="entry name" value="PHOSPHATIDYLINOSITOL 5-PHOSPHATE 4-KINASE, ISOFORM A"/>
    <property type="match status" value="1"/>
</dbReference>
<dbReference type="InterPro" id="IPR023610">
    <property type="entry name" value="PInositol-4/5-P-5/4-kinase"/>
</dbReference>
<evidence type="ECO:0000313" key="3">
    <source>
        <dbReference type="EMBL" id="RKP34136.1"/>
    </source>
</evidence>
<evidence type="ECO:0000313" key="4">
    <source>
        <dbReference type="Proteomes" id="UP000268162"/>
    </source>
</evidence>
<keyword evidence="4" id="KW-1185">Reference proteome</keyword>
<dbReference type="STRING" id="215637.A0A4P9ZLE8"/>
<reference evidence="4" key="1">
    <citation type="journal article" date="2018" name="Nat. Microbiol.">
        <title>Leveraging single-cell genomics to expand the fungal tree of life.</title>
        <authorList>
            <person name="Ahrendt S.R."/>
            <person name="Quandt C.A."/>
            <person name="Ciobanu D."/>
            <person name="Clum A."/>
            <person name="Salamov A."/>
            <person name="Andreopoulos B."/>
            <person name="Cheng J.F."/>
            <person name="Woyke T."/>
            <person name="Pelin A."/>
            <person name="Henrissat B."/>
            <person name="Reynolds N.K."/>
            <person name="Benny G.L."/>
            <person name="Smith M.E."/>
            <person name="James T.Y."/>
            <person name="Grigoriev I.V."/>
        </authorList>
    </citation>
    <scope>NUCLEOTIDE SEQUENCE [LARGE SCALE GENOMIC DNA]</scope>
    <source>
        <strain evidence="4">RSA 468</strain>
    </source>
</reference>
<evidence type="ECO:0000256" key="1">
    <source>
        <dbReference type="PROSITE-ProRule" id="PRU00781"/>
    </source>
</evidence>
<keyword evidence="1" id="KW-0808">Transferase</keyword>
<dbReference type="InterPro" id="IPR027483">
    <property type="entry name" value="PInositol-4-P-4/5-kinase_C_sf"/>
</dbReference>
<dbReference type="SMART" id="SM00330">
    <property type="entry name" value="PIPKc"/>
    <property type="match status" value="1"/>
</dbReference>
<sequence length="174" mass="20170">MDYSLLIGIHDRSRGNKDNIRDNTLSVFEPNAQTMSYHPVNRRSSKIMAMRKAIVESDPVSLDAVSSHLPDATFKELRNCIFYQDSGGFLATDENDRPTNKIYYMGVIDILTPYNSSKKFEHLVKSVVHDPHTISSVHPREYAHRFMDFMVNAIQHHDNLPAINMNSRYKRKWE</sequence>
<keyword evidence="1" id="KW-0547">Nucleotide-binding</keyword>
<dbReference type="GO" id="GO:0046854">
    <property type="term" value="P:phosphatidylinositol phosphate biosynthetic process"/>
    <property type="evidence" value="ECO:0007669"/>
    <property type="project" value="TreeGrafter"/>
</dbReference>
<dbReference type="GO" id="GO:0005524">
    <property type="term" value="F:ATP binding"/>
    <property type="evidence" value="ECO:0007669"/>
    <property type="project" value="UniProtKB-UniRule"/>
</dbReference>
<accession>A0A4P9ZLE8</accession>
<dbReference type="PANTHER" id="PTHR23086">
    <property type="entry name" value="PHOSPHATIDYLINOSITOL-4-PHOSPHATE 5-KINASE"/>
    <property type="match status" value="1"/>
</dbReference>
<dbReference type="Pfam" id="PF01504">
    <property type="entry name" value="PIP5K"/>
    <property type="match status" value="1"/>
</dbReference>
<dbReference type="Gene3D" id="3.30.810.10">
    <property type="entry name" value="2-Layer Sandwich"/>
    <property type="match status" value="1"/>
</dbReference>
<dbReference type="AlphaFoldDB" id="A0A4P9ZLE8"/>